<evidence type="ECO:0008006" key="3">
    <source>
        <dbReference type="Google" id="ProtNLM"/>
    </source>
</evidence>
<evidence type="ECO:0000313" key="2">
    <source>
        <dbReference type="Proteomes" id="UP000664203"/>
    </source>
</evidence>
<accession>A0A8H3J9Z8</accession>
<gene>
    <name evidence="1" type="ORF">ALECFALPRED_000804</name>
</gene>
<protein>
    <recommendedName>
        <fullName evidence="3">F-box domain-containing protein</fullName>
    </recommendedName>
</protein>
<dbReference type="Proteomes" id="UP000664203">
    <property type="component" value="Unassembled WGS sequence"/>
</dbReference>
<reference evidence="1" key="1">
    <citation type="submission" date="2021-03" db="EMBL/GenBank/DDBJ databases">
        <authorList>
            <person name="Tagirdzhanova G."/>
        </authorList>
    </citation>
    <scope>NUCLEOTIDE SEQUENCE</scope>
</reference>
<dbReference type="EMBL" id="CAJPDR010001142">
    <property type="protein sequence ID" value="CAF9943626.1"/>
    <property type="molecule type" value="Genomic_DNA"/>
</dbReference>
<comment type="caution">
    <text evidence="1">The sequence shown here is derived from an EMBL/GenBank/DDBJ whole genome shotgun (WGS) entry which is preliminary data.</text>
</comment>
<sequence length="291" mass="32592">MSQASLPGLAPELKIQIFKSMDSFGSVAVLSSTSRAFHDIWMSDTKSICDAVLQRIIECPIEIAAALVDAQESSQLAVHVPNLDTRQKDHSAHQSVIERTQRMLVNADTTLSIFKHFDYDVSFFSMLNPQAVLSTDQRHFFQAYYGGMTMVLCSHEGVPKSLIASWDMLKFQRVREILFFLTEISPEVVKQHLGINPVDSSEPPEEGTMAWKFKITVCRLERLEQVFLAVAPSSYLSRPLGMSCYYFLASYEQLAKTTERPGGALLAEVLPLLPEGALQRALNPDDDEFLP</sequence>
<organism evidence="1 2">
    <name type="scientific">Alectoria fallacina</name>
    <dbReference type="NCBI Taxonomy" id="1903189"/>
    <lineage>
        <taxon>Eukaryota</taxon>
        <taxon>Fungi</taxon>
        <taxon>Dikarya</taxon>
        <taxon>Ascomycota</taxon>
        <taxon>Pezizomycotina</taxon>
        <taxon>Lecanoromycetes</taxon>
        <taxon>OSLEUM clade</taxon>
        <taxon>Lecanoromycetidae</taxon>
        <taxon>Lecanorales</taxon>
        <taxon>Lecanorineae</taxon>
        <taxon>Parmeliaceae</taxon>
        <taxon>Alectoria</taxon>
    </lineage>
</organism>
<dbReference type="AlphaFoldDB" id="A0A8H3J9Z8"/>
<proteinExistence type="predicted"/>
<evidence type="ECO:0000313" key="1">
    <source>
        <dbReference type="EMBL" id="CAF9943626.1"/>
    </source>
</evidence>
<keyword evidence="2" id="KW-1185">Reference proteome</keyword>
<name>A0A8H3J9Z8_9LECA</name>